<evidence type="ECO:0000259" key="6">
    <source>
        <dbReference type="Pfam" id="PF12295"/>
    </source>
</evidence>
<dbReference type="InterPro" id="IPR022075">
    <property type="entry name" value="Symplekin_C"/>
</dbReference>
<feature type="region of interest" description="Disordered" evidence="4">
    <location>
        <begin position="1697"/>
        <end position="1721"/>
    </location>
</feature>
<sequence>MPSSSFDRIVNLLNEASLADEVQVKVTKLLQVKELTIHQESSLLDNFFEEVAAFQHDTNLDVRRVVISFIQDACHVDPSLLKKAVGYLFYLFSSAVQQEPPAFNLLRCLTLALISIYRMALTRAVKVGIVESGVTIVSSTGIPADSAADIALETFRSVSSLKDEIIRLMLPHAVPGQPAFGFLRPITLNDNARTAVISLVESIIVLHSRRLPNSDIPRANEGDISLDQIPDMTNAQLQAVLEASTAASSATLLPGVCLVRPRRLSEEAERLFTGLLDWPVRGKASSTTGPISCAILEAVMDTLVAIARQRPQFTDRVVQAFETVHVTLPPHFSDVQVSVIRRKLKSGLLQLLRHPAAVADYQGRITILLTDLGATQSEVMEALQRHTELRHPQVYSSSTLDTPTTDTIDHGDVDMRRLPGRMGAPIPLSVSAPSPCTATEPSSPASIPQGASGTLNKQDPGADVTVRVAKASSMSNQSTSGGPTLLTDPRVAASGKFSLAEAEAALHFDDDDDDDEDDVQIVSSRRSRTSRTKTQSSTTGVSGVTAGAAKLQTIKATDSTVPGATGKSQLDVPPVDFVTSRLVPRLTTANVADLVLLSMVTLPDQMPSTFQSTYTPIAAAGTSAQIRHLARMLAVQLVVWAGDAHQPDPTENLSQLESLLRPTQEELEELAGPGIKRGFKSDIGSGVDVSGPKETSVRVKKRRLLLGGEKSASGTDAEVEDAMIRANAARRLYGTQPMNISTLVNYNQQSQQAVPVSSAASVVTPALGVTNTAMPNLPPMFPNIPPPPVGSTGSSLMLPAFNLSQPPPPLHLLPPPTLSAIHSATSSSFTQLGSAANAVPVSVALPIPEVAAIPLPARPFSLDAITVPLDRTLQRQLARDAFLRILEGLEDPASRRTSSSAGAESQLLSIAMMSDLGSTSQQLGRMKLLTRLTTRRFGGNEFYNVLIDYAIKNLRFGFELLSKLLMQEYCRFRGFQLVGFSSFLDSRRQQLMQLKDRQRLRSSSTGDGSVALSTDVNEAKTTSKLSSKVKDQSLEGESKQQRPSDSFEFTKVVNTNDDTAKVEDDEDYLMTEDNIELLEADDEDSVVSMPRQSTVSSNRVLTDPSSDTTRHAPFALSVTECKDTKKKTVSSPDDLGCLSFYDCLLIDILQRLAHPDVRQSYFGRFLVEAPLLTAGALSVLKRYCWTVSQTHYGFQVLRTLIELRPVGQREDLLTMLLNFCAVEDAEVRQAALAATRELVALDSDWKEHIESFAVNTLKKLLRPRPTADIFPFNTHSIIPSNWNDETCQACAHLLLGLMPQSPQLMQQLAEVYVGACPDVKRCILRMVDVPIREIGLYSVALHNLIDQCPVGAETLITRMIHLLTDSPSATAAATSTVAASKLGGGGTAAISVVSSTTPVIFPPASLVERVYRLYRERVHDIRCLIPVLVGLPKHEVIMALPRLVQLSEKVVKEVLTRLLHASVATQYAPRVDKVQNVEVSLPNPNEEAPLGPLKPEELLVAVHLLEFAKDPFAPPGESADHVTKPYVSLQAILHACRVCFAERRLFTQERLSAAIGQLLEQPTLPTLFMRTVMQALALHPRLAGYVINVLVRLIRKQVWKSEKLWDGFIRCCIKTRPQSYQVLLQLPPERLEAVFQREPAMRAQVRRYVENFSSAQRIHISKSIIEVLERVITPSPPSTPVFSGDGNTAAKPIKIDEPTEVPAVSPQSVASSGPGTPTRDEMSHHEVAAALAAAAAVLGNRCTTPPFSLNTSSTQSMSQPRPVSVVLGGQSVPQAPDDSFSRRFQPTHLVEFESSVTGSHHGSHTRSHGSSERVRGRERSPFSCEDVLPETTADKKPVEAVSESKALSQKLPTLSSTDSAAPVDADDLEPPILPPTKINPIPRTAARRAERARLDTAELLEPVDQSPLDWSTEDVDEVVPHGNVSTVTSLPAEVGGPRRPVDLEKLEADRKRLEEEAIKFKKLRAERQKRSQLLAPYSESDTTKDKSNE</sequence>
<proteinExistence type="predicted"/>
<keyword evidence="8" id="KW-1185">Reference proteome</keyword>
<feature type="region of interest" description="Disordered" evidence="4">
    <location>
        <begin position="1964"/>
        <end position="1989"/>
    </location>
</feature>
<dbReference type="InterPro" id="IPR016024">
    <property type="entry name" value="ARM-type_fold"/>
</dbReference>
<feature type="region of interest" description="Disordered" evidence="4">
    <location>
        <begin position="1083"/>
        <end position="1108"/>
    </location>
</feature>
<comment type="subcellular location">
    <subcellularLocation>
        <location evidence="1">Nucleus</location>
    </subcellularLocation>
</comment>
<dbReference type="Pfam" id="PF11935">
    <property type="entry name" value="SYMPK_PTA1_N"/>
    <property type="match status" value="1"/>
</dbReference>
<dbReference type="Proteomes" id="UP000822476">
    <property type="component" value="Unassembled WGS sequence"/>
</dbReference>
<feature type="compositionally biased region" description="Polar residues" evidence="4">
    <location>
        <begin position="1001"/>
        <end position="1026"/>
    </location>
</feature>
<feature type="compositionally biased region" description="Polar residues" evidence="4">
    <location>
        <begin position="1748"/>
        <end position="1761"/>
    </location>
</feature>
<evidence type="ECO:0000256" key="3">
    <source>
        <dbReference type="ARBA" id="ARBA00023242"/>
    </source>
</evidence>
<dbReference type="SUPFAM" id="SSF48371">
    <property type="entry name" value="ARM repeat"/>
    <property type="match status" value="1"/>
</dbReference>
<evidence type="ECO:0000313" key="8">
    <source>
        <dbReference type="Proteomes" id="UP000822476"/>
    </source>
</evidence>
<feature type="compositionally biased region" description="Low complexity" evidence="4">
    <location>
        <begin position="532"/>
        <end position="544"/>
    </location>
</feature>
<feature type="compositionally biased region" description="Basic and acidic residues" evidence="4">
    <location>
        <begin position="1028"/>
        <end position="1042"/>
    </location>
</feature>
<dbReference type="InterPro" id="IPR032460">
    <property type="entry name" value="Symplekin/Pta1_N"/>
</dbReference>
<protein>
    <recommendedName>
        <fullName evidence="9">Symplekin</fullName>
    </recommendedName>
</protein>
<feature type="region of interest" description="Disordered" evidence="4">
    <location>
        <begin position="1922"/>
        <end position="1943"/>
    </location>
</feature>
<dbReference type="EMBL" id="JTDE01001750">
    <property type="protein sequence ID" value="KAF7258392.1"/>
    <property type="molecule type" value="Genomic_DNA"/>
</dbReference>
<feature type="compositionally biased region" description="Low complexity" evidence="4">
    <location>
        <begin position="1701"/>
        <end position="1715"/>
    </location>
</feature>
<comment type="caution">
    <text evidence="7">The sequence shown here is derived from an EMBL/GenBank/DDBJ whole genome shotgun (WGS) entry which is preliminary data.</text>
</comment>
<keyword evidence="3" id="KW-0539">Nucleus</keyword>
<feature type="domain" description="Symplekin/Pta1 N-terminal" evidence="5">
    <location>
        <begin position="110"/>
        <end position="383"/>
    </location>
</feature>
<feature type="compositionally biased region" description="Acidic residues" evidence="4">
    <location>
        <begin position="509"/>
        <end position="519"/>
    </location>
</feature>
<organism evidence="7 8">
    <name type="scientific">Paragonimus skrjabini miyazakii</name>
    <dbReference type="NCBI Taxonomy" id="59628"/>
    <lineage>
        <taxon>Eukaryota</taxon>
        <taxon>Metazoa</taxon>
        <taxon>Spiralia</taxon>
        <taxon>Lophotrochozoa</taxon>
        <taxon>Platyhelminthes</taxon>
        <taxon>Trematoda</taxon>
        <taxon>Digenea</taxon>
        <taxon>Plagiorchiida</taxon>
        <taxon>Troglotremata</taxon>
        <taxon>Troglotrematidae</taxon>
        <taxon>Paragonimus</taxon>
    </lineage>
</organism>
<feature type="compositionally biased region" description="Polar residues" evidence="4">
    <location>
        <begin position="1090"/>
        <end position="1107"/>
    </location>
</feature>
<feature type="region of interest" description="Disordered" evidence="4">
    <location>
        <begin position="1794"/>
        <end position="1884"/>
    </location>
</feature>
<feature type="compositionally biased region" description="Basic and acidic residues" evidence="4">
    <location>
        <begin position="407"/>
        <end position="417"/>
    </location>
</feature>
<evidence type="ECO:0008006" key="9">
    <source>
        <dbReference type="Google" id="ProtNLM"/>
    </source>
</evidence>
<name>A0A8S9YUM5_9TREM</name>
<feature type="compositionally biased region" description="Basic and acidic residues" evidence="4">
    <location>
        <begin position="1809"/>
        <end position="1820"/>
    </location>
</feature>
<feature type="region of interest" description="Disordered" evidence="4">
    <location>
        <begin position="995"/>
        <end position="1046"/>
    </location>
</feature>
<gene>
    <name evidence="7" type="ORF">EG68_04264</name>
</gene>
<dbReference type="InterPro" id="IPR021850">
    <property type="entry name" value="Symplekin/Pta1"/>
</dbReference>
<feature type="compositionally biased region" description="Low complexity" evidence="4">
    <location>
        <begin position="396"/>
        <end position="406"/>
    </location>
</feature>
<dbReference type="Gene3D" id="1.25.10.10">
    <property type="entry name" value="Leucine-rich Repeat Variant"/>
    <property type="match status" value="1"/>
</dbReference>
<dbReference type="PANTHER" id="PTHR15245">
    <property type="entry name" value="SYMPLEKIN-RELATED"/>
    <property type="match status" value="1"/>
</dbReference>
<feature type="compositionally biased region" description="Polar residues" evidence="4">
    <location>
        <begin position="431"/>
        <end position="457"/>
    </location>
</feature>
<feature type="region of interest" description="Disordered" evidence="4">
    <location>
        <begin position="1748"/>
        <end position="1781"/>
    </location>
</feature>
<dbReference type="PANTHER" id="PTHR15245:SF20">
    <property type="entry name" value="SYMPLEKIN"/>
    <property type="match status" value="1"/>
</dbReference>
<feature type="region of interest" description="Disordered" evidence="4">
    <location>
        <begin position="508"/>
        <end position="544"/>
    </location>
</feature>
<feature type="compositionally biased region" description="Polar residues" evidence="4">
    <location>
        <begin position="1845"/>
        <end position="1859"/>
    </location>
</feature>
<reference evidence="7" key="1">
    <citation type="submission" date="2019-07" db="EMBL/GenBank/DDBJ databases">
        <title>Annotation for the trematode Paragonimus miyazaki's.</title>
        <authorList>
            <person name="Choi Y.-J."/>
        </authorList>
    </citation>
    <scope>NUCLEOTIDE SEQUENCE</scope>
    <source>
        <strain evidence="7">Japan</strain>
    </source>
</reference>
<evidence type="ECO:0000313" key="7">
    <source>
        <dbReference type="EMBL" id="KAF7258392.1"/>
    </source>
</evidence>
<feature type="region of interest" description="Disordered" evidence="4">
    <location>
        <begin position="391"/>
        <end position="460"/>
    </location>
</feature>
<evidence type="ECO:0000256" key="2">
    <source>
        <dbReference type="ARBA" id="ARBA00022664"/>
    </source>
</evidence>
<keyword evidence="2" id="KW-0507">mRNA processing</keyword>
<dbReference type="InterPro" id="IPR011989">
    <property type="entry name" value="ARM-like"/>
</dbReference>
<dbReference type="GO" id="GO:0005847">
    <property type="term" value="C:mRNA cleavage and polyadenylation specificity factor complex"/>
    <property type="evidence" value="ECO:0007669"/>
    <property type="project" value="TreeGrafter"/>
</dbReference>
<dbReference type="OrthoDB" id="331600at2759"/>
<accession>A0A8S9YUM5</accession>
<dbReference type="Pfam" id="PF12295">
    <property type="entry name" value="Symplekin_C"/>
    <property type="match status" value="1"/>
</dbReference>
<feature type="domain" description="Symplekin C-terminal" evidence="6">
    <location>
        <begin position="1420"/>
        <end position="1637"/>
    </location>
</feature>
<dbReference type="GO" id="GO:0006397">
    <property type="term" value="P:mRNA processing"/>
    <property type="evidence" value="ECO:0007669"/>
    <property type="project" value="UniProtKB-KW"/>
</dbReference>
<evidence type="ECO:0000256" key="1">
    <source>
        <dbReference type="ARBA" id="ARBA00004123"/>
    </source>
</evidence>
<evidence type="ECO:0000256" key="4">
    <source>
        <dbReference type="SAM" id="MobiDB-lite"/>
    </source>
</evidence>
<evidence type="ECO:0000259" key="5">
    <source>
        <dbReference type="Pfam" id="PF11935"/>
    </source>
</evidence>